<gene>
    <name evidence="2" type="ORF">B0T17DRAFT_543935</name>
</gene>
<dbReference type="Proteomes" id="UP001174934">
    <property type="component" value="Unassembled WGS sequence"/>
</dbReference>
<sequence>MCLFVFKLQLHLYIVFFLSVIQNIPWDGIVINIRVVIIEAILLSIPPSLLCCPFLAYFQGRSLLG</sequence>
<proteinExistence type="predicted"/>
<protein>
    <submittedName>
        <fullName evidence="2">Uncharacterized protein</fullName>
    </submittedName>
</protein>
<evidence type="ECO:0000313" key="3">
    <source>
        <dbReference type="Proteomes" id="UP001174934"/>
    </source>
</evidence>
<feature type="transmembrane region" description="Helical" evidence="1">
    <location>
        <begin position="12"/>
        <end position="31"/>
    </location>
</feature>
<keyword evidence="1" id="KW-0812">Transmembrane</keyword>
<dbReference type="EMBL" id="JAULSR010000009">
    <property type="protein sequence ID" value="KAK0612551.1"/>
    <property type="molecule type" value="Genomic_DNA"/>
</dbReference>
<reference evidence="2" key="1">
    <citation type="submission" date="2023-06" db="EMBL/GenBank/DDBJ databases">
        <title>Genome-scale phylogeny and comparative genomics of the fungal order Sordariales.</title>
        <authorList>
            <consortium name="Lawrence Berkeley National Laboratory"/>
            <person name="Hensen N."/>
            <person name="Bonometti L."/>
            <person name="Westerberg I."/>
            <person name="Brannstrom I.O."/>
            <person name="Guillou S."/>
            <person name="Cros-Aarteil S."/>
            <person name="Calhoun S."/>
            <person name="Haridas S."/>
            <person name="Kuo A."/>
            <person name="Mondo S."/>
            <person name="Pangilinan J."/>
            <person name="Riley R."/>
            <person name="LaButti K."/>
            <person name="Andreopoulos B."/>
            <person name="Lipzen A."/>
            <person name="Chen C."/>
            <person name="Yanf M."/>
            <person name="Daum C."/>
            <person name="Ng V."/>
            <person name="Clum A."/>
            <person name="Steindorff A."/>
            <person name="Ohm R."/>
            <person name="Martin F."/>
            <person name="Silar P."/>
            <person name="Natvig D."/>
            <person name="Lalanne C."/>
            <person name="Gautier V."/>
            <person name="Ament-velasquez S.L."/>
            <person name="Kruys A."/>
            <person name="Hutchinson M.I."/>
            <person name="Powell A.J."/>
            <person name="Barry K."/>
            <person name="Miller A.N."/>
            <person name="Grigoriev I.V."/>
            <person name="Debuchy R."/>
            <person name="Gladieux P."/>
            <person name="Thoren M.H."/>
            <person name="Johannesson H."/>
        </authorList>
    </citation>
    <scope>NUCLEOTIDE SEQUENCE</scope>
    <source>
        <strain evidence="2">SMH3391-2</strain>
    </source>
</reference>
<organism evidence="2 3">
    <name type="scientific">Bombardia bombarda</name>
    <dbReference type="NCBI Taxonomy" id="252184"/>
    <lineage>
        <taxon>Eukaryota</taxon>
        <taxon>Fungi</taxon>
        <taxon>Dikarya</taxon>
        <taxon>Ascomycota</taxon>
        <taxon>Pezizomycotina</taxon>
        <taxon>Sordariomycetes</taxon>
        <taxon>Sordariomycetidae</taxon>
        <taxon>Sordariales</taxon>
        <taxon>Lasiosphaeriaceae</taxon>
        <taxon>Bombardia</taxon>
    </lineage>
</organism>
<keyword evidence="1" id="KW-0472">Membrane</keyword>
<comment type="caution">
    <text evidence="2">The sequence shown here is derived from an EMBL/GenBank/DDBJ whole genome shotgun (WGS) entry which is preliminary data.</text>
</comment>
<keyword evidence="3" id="KW-1185">Reference proteome</keyword>
<evidence type="ECO:0000256" key="1">
    <source>
        <dbReference type="SAM" id="Phobius"/>
    </source>
</evidence>
<dbReference type="AlphaFoldDB" id="A0AA39WD13"/>
<name>A0AA39WD13_9PEZI</name>
<accession>A0AA39WD13</accession>
<feature type="transmembrane region" description="Helical" evidence="1">
    <location>
        <begin position="37"/>
        <end position="58"/>
    </location>
</feature>
<evidence type="ECO:0000313" key="2">
    <source>
        <dbReference type="EMBL" id="KAK0612551.1"/>
    </source>
</evidence>
<keyword evidence="1" id="KW-1133">Transmembrane helix</keyword>